<comment type="caution">
    <text evidence="1">The sequence shown here is derived from an EMBL/GenBank/DDBJ whole genome shotgun (WGS) entry which is preliminary data.</text>
</comment>
<keyword evidence="2" id="KW-1185">Reference proteome</keyword>
<evidence type="ECO:0000313" key="1">
    <source>
        <dbReference type="EMBL" id="GAC58236.1"/>
    </source>
</evidence>
<protein>
    <submittedName>
        <fullName evidence="1">Uncharacterized protein</fullName>
    </submittedName>
</protein>
<accession>L7LBW0</accession>
<organism evidence="1 2">
    <name type="scientific">Gordonia hirsuta DSM 44140 = NBRC 16056</name>
    <dbReference type="NCBI Taxonomy" id="1121927"/>
    <lineage>
        <taxon>Bacteria</taxon>
        <taxon>Bacillati</taxon>
        <taxon>Actinomycetota</taxon>
        <taxon>Actinomycetes</taxon>
        <taxon>Mycobacteriales</taxon>
        <taxon>Gordoniaceae</taxon>
        <taxon>Gordonia</taxon>
    </lineage>
</organism>
<reference evidence="1 2" key="1">
    <citation type="submission" date="2012-12" db="EMBL/GenBank/DDBJ databases">
        <title>Whole genome shotgun sequence of Gordonia hirsuta NBRC 16056.</title>
        <authorList>
            <person name="Isaki-Nakamura S."/>
            <person name="Hosoyama A."/>
            <person name="Tsuchikane K."/>
            <person name="Katsumata H."/>
            <person name="Baba S."/>
            <person name="Yamazaki S."/>
            <person name="Fujita N."/>
        </authorList>
    </citation>
    <scope>NUCLEOTIDE SEQUENCE [LARGE SCALE GENOMIC DNA]</scope>
    <source>
        <strain evidence="1 2">NBRC 16056</strain>
    </source>
</reference>
<dbReference type="AlphaFoldDB" id="L7LBW0"/>
<sequence length="100" mass="10872">MPEVMSISTVWLNRAREAENAARELERLVSSAGTVLSQNRFGVDCVEGRALFVNLNHAVELWRSSISAIAEDLATTALHCRTAAAHYELVDSLSASEIGD</sequence>
<proteinExistence type="predicted"/>
<name>L7LBW0_9ACTN</name>
<dbReference type="EMBL" id="BANT01000035">
    <property type="protein sequence ID" value="GAC58236.1"/>
    <property type="molecule type" value="Genomic_DNA"/>
</dbReference>
<dbReference type="Proteomes" id="UP000053405">
    <property type="component" value="Unassembled WGS sequence"/>
</dbReference>
<evidence type="ECO:0000313" key="2">
    <source>
        <dbReference type="Proteomes" id="UP000053405"/>
    </source>
</evidence>
<gene>
    <name evidence="1" type="ORF">GOHSU_35_00310</name>
</gene>